<gene>
    <name evidence="2" type="ORF">SAMN05216234_13818</name>
</gene>
<dbReference type="Pfam" id="PF13584">
    <property type="entry name" value="BatD"/>
    <property type="match status" value="1"/>
</dbReference>
<dbReference type="OrthoDB" id="5372079at2"/>
<keyword evidence="1" id="KW-0812">Transmembrane</keyword>
<dbReference type="RefSeq" id="WP_092913582.1">
    <property type="nucleotide sequence ID" value="NZ_FOXB01000038.1"/>
</dbReference>
<keyword evidence="1" id="KW-0472">Membrane</keyword>
<dbReference type="InterPro" id="IPR025738">
    <property type="entry name" value="BatD"/>
</dbReference>
<name>A0A1I5SXW8_9BACT</name>
<dbReference type="Proteomes" id="UP000199227">
    <property type="component" value="Unassembled WGS sequence"/>
</dbReference>
<dbReference type="EMBL" id="FOXB01000038">
    <property type="protein sequence ID" value="SFP75579.1"/>
    <property type="molecule type" value="Genomic_DNA"/>
</dbReference>
<keyword evidence="1" id="KW-1133">Transmembrane helix</keyword>
<dbReference type="AlphaFoldDB" id="A0A1I5SXW8"/>
<dbReference type="STRING" id="223786.SAMN05216234_13818"/>
<reference evidence="2 3" key="1">
    <citation type="submission" date="2016-10" db="EMBL/GenBank/DDBJ databases">
        <authorList>
            <person name="de Groot N.N."/>
        </authorList>
    </citation>
    <scope>NUCLEOTIDE SEQUENCE [LARGE SCALE GENOMIC DNA]</scope>
    <source>
        <strain evidence="2 3">EP1-55-1</strain>
    </source>
</reference>
<protein>
    <submittedName>
        <fullName evidence="2">Oxygen tolerance</fullName>
    </submittedName>
</protein>
<accession>A0A1I5SXW8</accession>
<evidence type="ECO:0000313" key="3">
    <source>
        <dbReference type="Proteomes" id="UP000199227"/>
    </source>
</evidence>
<sequence>MLIRGSLIILFIFSSFLFGAGVKASIDENPIIAGESVEFAIEAEGEQVQFPKIEKIGEYRVTAEGSQRLERFEDNHNIVRWIKLYAFTPKKSVTIPSFDVFVDGKKAVTEPIFVQVKTNSQQHTNDFSIQIIADRAEAYIGQMVDVKVLFKEKRNVPVMNVDFVPIKFEDFWVKRVGKEKLYPEGDYLVHEIHYLFFPQKAGELTIGPAEVKVAVAKKMRDAFGFIVRKPKWFTIASSSLKLTVKPLSQNVNLIGNFKLIVQAEPKRVEAGKPVKLVVRVEAEGNIEDFNLPALHINGVTIYSEEPNLEQSYSRGIYSGSWEREYVLIAEKSFVIPSFSLKYFDPKIERVKEVKTKPIEVEVIGDSIQQKSNLNKVESVKQFKEEREMSLFYLLIPFLAGMGFMYLLMRLKGVINLDKNSSKPSKKQDMLQQLLPYLQVSKEAYDLAERFSSPDYNISKGDKKEFEKLMKRYKN</sequence>
<evidence type="ECO:0000256" key="1">
    <source>
        <dbReference type="SAM" id="Phobius"/>
    </source>
</evidence>
<dbReference type="PANTHER" id="PTHR40940:SF2">
    <property type="entry name" value="BATD"/>
    <property type="match status" value="1"/>
</dbReference>
<evidence type="ECO:0000313" key="2">
    <source>
        <dbReference type="EMBL" id="SFP75579.1"/>
    </source>
</evidence>
<feature type="transmembrane region" description="Helical" evidence="1">
    <location>
        <begin position="390"/>
        <end position="408"/>
    </location>
</feature>
<proteinExistence type="predicted"/>
<dbReference type="PANTHER" id="PTHR40940">
    <property type="entry name" value="PROTEIN BATD-RELATED"/>
    <property type="match status" value="1"/>
</dbReference>
<organism evidence="2 3">
    <name type="scientific">Hydrogenimonas thermophila</name>
    <dbReference type="NCBI Taxonomy" id="223786"/>
    <lineage>
        <taxon>Bacteria</taxon>
        <taxon>Pseudomonadati</taxon>
        <taxon>Campylobacterota</taxon>
        <taxon>Epsilonproteobacteria</taxon>
        <taxon>Campylobacterales</taxon>
        <taxon>Hydrogenimonadaceae</taxon>
        <taxon>Hydrogenimonas</taxon>
    </lineage>
</organism>
<keyword evidence="3" id="KW-1185">Reference proteome</keyword>